<dbReference type="InterPro" id="IPR004638">
    <property type="entry name" value="EmrB-like"/>
</dbReference>
<dbReference type="InterPro" id="IPR036259">
    <property type="entry name" value="MFS_trans_sf"/>
</dbReference>
<feature type="transmembrane region" description="Helical" evidence="8">
    <location>
        <begin position="404"/>
        <end position="421"/>
    </location>
</feature>
<feature type="transmembrane region" description="Helical" evidence="8">
    <location>
        <begin position="270"/>
        <end position="294"/>
    </location>
</feature>
<evidence type="ECO:0000256" key="4">
    <source>
        <dbReference type="ARBA" id="ARBA00022475"/>
    </source>
</evidence>
<comment type="similarity">
    <text evidence="2">Belongs to the major facilitator superfamily. EmrB family.</text>
</comment>
<evidence type="ECO:0000313" key="11">
    <source>
        <dbReference type="Proteomes" id="UP000468388"/>
    </source>
</evidence>
<dbReference type="GO" id="GO:0022857">
    <property type="term" value="F:transmembrane transporter activity"/>
    <property type="evidence" value="ECO:0007669"/>
    <property type="project" value="InterPro"/>
</dbReference>
<feature type="transmembrane region" description="Helical" evidence="8">
    <location>
        <begin position="231"/>
        <end position="249"/>
    </location>
</feature>
<reference evidence="10 11" key="1">
    <citation type="submission" date="2019-12" db="EMBL/GenBank/DDBJ databases">
        <title>The draft genomic sequence of strain Chitinophaga oryziterrae JCM 16595.</title>
        <authorList>
            <person name="Zhang X."/>
        </authorList>
    </citation>
    <scope>NUCLEOTIDE SEQUENCE [LARGE SCALE GENOMIC DNA]</scope>
    <source>
        <strain evidence="10 11">JCM 16595</strain>
    </source>
</reference>
<feature type="transmembrane region" description="Helical" evidence="8">
    <location>
        <begin position="51"/>
        <end position="68"/>
    </location>
</feature>
<evidence type="ECO:0000256" key="6">
    <source>
        <dbReference type="ARBA" id="ARBA00022989"/>
    </source>
</evidence>
<dbReference type="InterPro" id="IPR011701">
    <property type="entry name" value="MFS"/>
</dbReference>
<dbReference type="SUPFAM" id="SSF103473">
    <property type="entry name" value="MFS general substrate transporter"/>
    <property type="match status" value="1"/>
</dbReference>
<name>A0A6N8JCA4_9BACT</name>
<feature type="transmembrane region" description="Helical" evidence="8">
    <location>
        <begin position="167"/>
        <end position="188"/>
    </location>
</feature>
<dbReference type="GO" id="GO:0005886">
    <property type="term" value="C:plasma membrane"/>
    <property type="evidence" value="ECO:0007669"/>
    <property type="project" value="UniProtKB-SubCell"/>
</dbReference>
<evidence type="ECO:0000256" key="2">
    <source>
        <dbReference type="ARBA" id="ARBA00008537"/>
    </source>
</evidence>
<keyword evidence="3" id="KW-0813">Transport</keyword>
<dbReference type="Proteomes" id="UP000468388">
    <property type="component" value="Unassembled WGS sequence"/>
</dbReference>
<evidence type="ECO:0000256" key="7">
    <source>
        <dbReference type="ARBA" id="ARBA00023136"/>
    </source>
</evidence>
<feature type="transmembrane region" description="Helical" evidence="8">
    <location>
        <begin position="368"/>
        <end position="392"/>
    </location>
</feature>
<dbReference type="InterPro" id="IPR020846">
    <property type="entry name" value="MFS_dom"/>
</dbReference>
<dbReference type="AlphaFoldDB" id="A0A6N8JCA4"/>
<dbReference type="PROSITE" id="PS50850">
    <property type="entry name" value="MFS"/>
    <property type="match status" value="1"/>
</dbReference>
<dbReference type="OrthoDB" id="9807274at2"/>
<sequence length="521" mass="56575">MEAITYPTGAKRAILVVTAISCALLELIDTTVVNVSLREISGSIGATTTEIAWVITAYSIANVIVIPLSGMFSNFFGRKAYFTSSVALFTMASLMCGFSTNLWILVFWRFIQGLGGGGILSTSQSIIMDSFPPHKRSTGLIIYGMGVIIGPSFGPVLGGYITDNFSWNWIFFINIPIGTMAAYLSWSHVPDLSGVEKPRIDWPGIFCLVVGIGSLQYVLEEGSSKDWFDSSEIIWCFITAITFMVAFVIRELKIDYPAVNLRLYRNFNLLMGNGLNLLIGIILNGTLFAFPLFAQLSLGWTATQTGAFMIPGALISIPAMIVVKTLQEKIGLNPKIIIMLGMIMTAVPLILISFSSPDSNSSNFFWPFILRGFGALFMLMPVLGLATAGLTGKDLAQAIGLSNMLRQLGGALGVALMGIYINQENAVVRSSLIGNISQYNPQSTETIASYTQTLQNSGMGPDEATSAAHQLIDSALSKQQLLISYDHSFLIAAFTVLLCVPIVLAIRYKKQPHSKEMDIAH</sequence>
<evidence type="ECO:0000259" key="9">
    <source>
        <dbReference type="PROSITE" id="PS50850"/>
    </source>
</evidence>
<feature type="transmembrane region" description="Helical" evidence="8">
    <location>
        <begin position="80"/>
        <end position="104"/>
    </location>
</feature>
<dbReference type="PANTHER" id="PTHR42718:SF9">
    <property type="entry name" value="MAJOR FACILITATOR SUPERFAMILY MULTIDRUG TRANSPORTER MFSC"/>
    <property type="match status" value="1"/>
</dbReference>
<evidence type="ECO:0000256" key="5">
    <source>
        <dbReference type="ARBA" id="ARBA00022692"/>
    </source>
</evidence>
<dbReference type="RefSeq" id="WP_157301422.1">
    <property type="nucleotide sequence ID" value="NZ_BAAAZB010000002.1"/>
</dbReference>
<comment type="subcellular location">
    <subcellularLocation>
        <location evidence="1">Cell membrane</location>
        <topology evidence="1">Multi-pass membrane protein</topology>
    </subcellularLocation>
</comment>
<evidence type="ECO:0000256" key="1">
    <source>
        <dbReference type="ARBA" id="ARBA00004651"/>
    </source>
</evidence>
<feature type="domain" description="Major facilitator superfamily (MFS) profile" evidence="9">
    <location>
        <begin position="15"/>
        <end position="511"/>
    </location>
</feature>
<gene>
    <name evidence="10" type="ORF">GO495_19670</name>
</gene>
<keyword evidence="4" id="KW-1003">Cell membrane</keyword>
<evidence type="ECO:0000256" key="3">
    <source>
        <dbReference type="ARBA" id="ARBA00022448"/>
    </source>
</evidence>
<organism evidence="10 11">
    <name type="scientific">Chitinophaga oryziterrae</name>
    <dbReference type="NCBI Taxonomy" id="1031224"/>
    <lineage>
        <taxon>Bacteria</taxon>
        <taxon>Pseudomonadati</taxon>
        <taxon>Bacteroidota</taxon>
        <taxon>Chitinophagia</taxon>
        <taxon>Chitinophagales</taxon>
        <taxon>Chitinophagaceae</taxon>
        <taxon>Chitinophaga</taxon>
    </lineage>
</organism>
<dbReference type="Pfam" id="PF07690">
    <property type="entry name" value="MFS_1"/>
    <property type="match status" value="1"/>
</dbReference>
<evidence type="ECO:0000313" key="10">
    <source>
        <dbReference type="EMBL" id="MVT42823.1"/>
    </source>
</evidence>
<feature type="transmembrane region" description="Helical" evidence="8">
    <location>
        <begin position="336"/>
        <end position="356"/>
    </location>
</feature>
<dbReference type="NCBIfam" id="TIGR00711">
    <property type="entry name" value="efflux_EmrB"/>
    <property type="match status" value="1"/>
</dbReference>
<feature type="transmembrane region" description="Helical" evidence="8">
    <location>
        <begin position="489"/>
        <end position="508"/>
    </location>
</feature>
<protein>
    <submittedName>
        <fullName evidence="10">DHA2 family efflux MFS transporter permease subunit</fullName>
    </submittedName>
</protein>
<feature type="transmembrane region" description="Helical" evidence="8">
    <location>
        <begin position="140"/>
        <end position="161"/>
    </location>
</feature>
<evidence type="ECO:0000256" key="8">
    <source>
        <dbReference type="SAM" id="Phobius"/>
    </source>
</evidence>
<keyword evidence="11" id="KW-1185">Reference proteome</keyword>
<proteinExistence type="inferred from homology"/>
<keyword evidence="6 8" id="KW-1133">Transmembrane helix</keyword>
<keyword evidence="5 8" id="KW-0812">Transmembrane</keyword>
<feature type="transmembrane region" description="Helical" evidence="8">
    <location>
        <begin position="12"/>
        <end position="31"/>
    </location>
</feature>
<keyword evidence="7 8" id="KW-0472">Membrane</keyword>
<dbReference type="Gene3D" id="1.20.1720.10">
    <property type="entry name" value="Multidrug resistance protein D"/>
    <property type="match status" value="1"/>
</dbReference>
<dbReference type="PANTHER" id="PTHR42718">
    <property type="entry name" value="MAJOR FACILITATOR SUPERFAMILY MULTIDRUG TRANSPORTER MFSC"/>
    <property type="match status" value="1"/>
</dbReference>
<feature type="transmembrane region" description="Helical" evidence="8">
    <location>
        <begin position="306"/>
        <end position="324"/>
    </location>
</feature>
<dbReference type="Gene3D" id="1.20.1250.20">
    <property type="entry name" value="MFS general substrate transporter like domains"/>
    <property type="match status" value="1"/>
</dbReference>
<accession>A0A6N8JCA4</accession>
<comment type="caution">
    <text evidence="10">The sequence shown here is derived from an EMBL/GenBank/DDBJ whole genome shotgun (WGS) entry which is preliminary data.</text>
</comment>
<dbReference type="EMBL" id="WRXO01000005">
    <property type="protein sequence ID" value="MVT42823.1"/>
    <property type="molecule type" value="Genomic_DNA"/>
</dbReference>